<reference evidence="6 7" key="1">
    <citation type="submission" date="2023-08" db="EMBL/GenBank/DDBJ databases">
        <title>Helicovermis profunda gen. nov., sp. nov., a novel mesophilic, fermentative bacterium within the Bacillota from a deep-sea hydrothermal vent chimney.</title>
        <authorList>
            <person name="Miyazaki U."/>
            <person name="Mizutani D."/>
            <person name="Hashimoto Y."/>
            <person name="Tame A."/>
            <person name="Sawayama S."/>
            <person name="Miyazaki J."/>
            <person name="Takai K."/>
            <person name="Nakagawa S."/>
        </authorList>
    </citation>
    <scope>NUCLEOTIDE SEQUENCE [LARGE SCALE GENOMIC DNA]</scope>
    <source>
        <strain evidence="6 7">S502</strain>
    </source>
</reference>
<dbReference type="PANTHER" id="PTHR34216">
    <property type="match status" value="1"/>
</dbReference>
<gene>
    <name evidence="6" type="ORF">HLPR_03900</name>
</gene>
<feature type="signal peptide" evidence="4">
    <location>
        <begin position="1"/>
        <end position="21"/>
    </location>
</feature>
<sequence>MKKGIVVVLAITLLLSGCSLKQVNEENIDLSKENANNVEVSTKNVDVKNVENDKDTENVEAKEIEKNIDNTTKIEPNSTNVETTTSKEDSNKEDVKEATNFTELSTKELKKIKANELGEIMVIMYHGLSKKNATYSRTAESFKKDLQELYDSGFRLLSLKDFVNGNITTKAGYTPVVLTFDDGNRSNFNILIDENGDKEIDPNSVVGIMEDFYDKHNDFGLEATFFLNGGTPFGQKNLVKYKLNHIINVGMDIGNHSYHHGHFKTMDADKIENTLANVVKEYEPLMNGYKINTLALPFGERPKNDAAKEKLVSGSYDGTKYNNIAILNVGWRPSWSAYSKRFNPKSILRVQSGDGKLQLRHWLDLYKEKPRLKFISDGNPKTITIREGNEKYLSKESLDEYKIVTY</sequence>
<feature type="domain" description="NodB homology" evidence="5">
    <location>
        <begin position="175"/>
        <end position="304"/>
    </location>
</feature>
<evidence type="ECO:0000259" key="5">
    <source>
        <dbReference type="Pfam" id="PF01522"/>
    </source>
</evidence>
<protein>
    <recommendedName>
        <fullName evidence="5">NodB homology domain-containing protein</fullName>
    </recommendedName>
</protein>
<dbReference type="SUPFAM" id="SSF88713">
    <property type="entry name" value="Glycoside hydrolase/deacetylase"/>
    <property type="match status" value="1"/>
</dbReference>
<evidence type="ECO:0000256" key="4">
    <source>
        <dbReference type="SAM" id="SignalP"/>
    </source>
</evidence>
<dbReference type="InterPro" id="IPR051398">
    <property type="entry name" value="Polysacch_Deacetylase"/>
</dbReference>
<dbReference type="GO" id="GO:0005576">
    <property type="term" value="C:extracellular region"/>
    <property type="evidence" value="ECO:0007669"/>
    <property type="project" value="UniProtKB-SubCell"/>
</dbReference>
<dbReference type="KEGG" id="hprf:HLPR_03900"/>
<evidence type="ECO:0000256" key="3">
    <source>
        <dbReference type="SAM" id="MobiDB-lite"/>
    </source>
</evidence>
<name>A0AAU9E0X8_9FIRM</name>
<dbReference type="RefSeq" id="WP_338536406.1">
    <property type="nucleotide sequence ID" value="NZ_AP028654.1"/>
</dbReference>
<dbReference type="GO" id="GO:0005975">
    <property type="term" value="P:carbohydrate metabolic process"/>
    <property type="evidence" value="ECO:0007669"/>
    <property type="project" value="InterPro"/>
</dbReference>
<dbReference type="PANTHER" id="PTHR34216:SF3">
    <property type="entry name" value="POLY-BETA-1,6-N-ACETYL-D-GLUCOSAMINE N-DEACETYLASE"/>
    <property type="match status" value="1"/>
</dbReference>
<evidence type="ECO:0000313" key="7">
    <source>
        <dbReference type="Proteomes" id="UP001321786"/>
    </source>
</evidence>
<dbReference type="AlphaFoldDB" id="A0AAU9E0X8"/>
<proteinExistence type="predicted"/>
<dbReference type="InterPro" id="IPR011330">
    <property type="entry name" value="Glyco_hydro/deAcase_b/a-brl"/>
</dbReference>
<organism evidence="6 7">
    <name type="scientific">Helicovermis profundi</name>
    <dbReference type="NCBI Taxonomy" id="3065157"/>
    <lineage>
        <taxon>Bacteria</taxon>
        <taxon>Bacillati</taxon>
        <taxon>Bacillota</taxon>
        <taxon>Clostridia</taxon>
        <taxon>Helicovermis</taxon>
    </lineage>
</organism>
<dbReference type="GO" id="GO:0016810">
    <property type="term" value="F:hydrolase activity, acting on carbon-nitrogen (but not peptide) bonds"/>
    <property type="evidence" value="ECO:0007669"/>
    <property type="project" value="InterPro"/>
</dbReference>
<evidence type="ECO:0000313" key="6">
    <source>
        <dbReference type="EMBL" id="BEP28059.1"/>
    </source>
</evidence>
<dbReference type="Gene3D" id="3.20.20.370">
    <property type="entry name" value="Glycoside hydrolase/deacetylase"/>
    <property type="match status" value="1"/>
</dbReference>
<comment type="subcellular location">
    <subcellularLocation>
        <location evidence="1">Secreted</location>
    </subcellularLocation>
</comment>
<dbReference type="Pfam" id="PF01522">
    <property type="entry name" value="Polysacc_deac_1"/>
    <property type="match status" value="1"/>
</dbReference>
<evidence type="ECO:0000256" key="1">
    <source>
        <dbReference type="ARBA" id="ARBA00004613"/>
    </source>
</evidence>
<evidence type="ECO:0000256" key="2">
    <source>
        <dbReference type="ARBA" id="ARBA00022729"/>
    </source>
</evidence>
<keyword evidence="7" id="KW-1185">Reference proteome</keyword>
<keyword evidence="2 4" id="KW-0732">Signal</keyword>
<dbReference type="Proteomes" id="UP001321786">
    <property type="component" value="Chromosome"/>
</dbReference>
<accession>A0AAU9E0X8</accession>
<dbReference type="PROSITE" id="PS51257">
    <property type="entry name" value="PROKAR_LIPOPROTEIN"/>
    <property type="match status" value="1"/>
</dbReference>
<feature type="chain" id="PRO_5043695218" description="NodB homology domain-containing protein" evidence="4">
    <location>
        <begin position="22"/>
        <end position="406"/>
    </location>
</feature>
<dbReference type="EMBL" id="AP028654">
    <property type="protein sequence ID" value="BEP28059.1"/>
    <property type="molecule type" value="Genomic_DNA"/>
</dbReference>
<dbReference type="InterPro" id="IPR002509">
    <property type="entry name" value="NODB_dom"/>
</dbReference>
<feature type="region of interest" description="Disordered" evidence="3">
    <location>
        <begin position="66"/>
        <end position="93"/>
    </location>
</feature>
<feature type="compositionally biased region" description="Polar residues" evidence="3">
    <location>
        <begin position="69"/>
        <end position="84"/>
    </location>
</feature>